<dbReference type="Pfam" id="PF01165">
    <property type="entry name" value="Ribosomal_S21"/>
    <property type="match status" value="1"/>
</dbReference>
<dbReference type="PRINTS" id="PR00976">
    <property type="entry name" value="RIBOSOMALS21"/>
</dbReference>
<dbReference type="GO" id="GO:0003735">
    <property type="term" value="F:structural constituent of ribosome"/>
    <property type="evidence" value="ECO:0007669"/>
    <property type="project" value="InterPro"/>
</dbReference>
<accession>A0A2J6XEQ1</accession>
<dbReference type="PANTHER" id="PTHR21109">
    <property type="entry name" value="MITOCHONDRIAL 28S RIBOSOMAL PROTEIN S21"/>
    <property type="match status" value="1"/>
</dbReference>
<evidence type="ECO:0000256" key="3">
    <source>
        <dbReference type="ARBA" id="ARBA00023274"/>
    </source>
</evidence>
<gene>
    <name evidence="5" type="primary">rpsU</name>
    <name evidence="8" type="ORF">ENL70_03420</name>
</gene>
<dbReference type="GO" id="GO:0005840">
    <property type="term" value="C:ribosome"/>
    <property type="evidence" value="ECO:0007669"/>
    <property type="project" value="UniProtKB-KW"/>
</dbReference>
<keyword evidence="3 5" id="KW-0687">Ribonucleoprotein</keyword>
<dbReference type="Gene3D" id="1.20.5.1150">
    <property type="entry name" value="Ribosomal protein S8"/>
    <property type="match status" value="1"/>
</dbReference>
<name>A0A2J6XEQ1_9BACT</name>
<evidence type="ECO:0000256" key="2">
    <source>
        <dbReference type="ARBA" id="ARBA00022980"/>
    </source>
</evidence>
<dbReference type="InterPro" id="IPR038380">
    <property type="entry name" value="Ribosomal_bS21_sf"/>
</dbReference>
<dbReference type="EMBL" id="DRUY01000117">
    <property type="protein sequence ID" value="HHI65584.1"/>
    <property type="molecule type" value="Genomic_DNA"/>
</dbReference>
<dbReference type="GO" id="GO:1990904">
    <property type="term" value="C:ribonucleoprotein complex"/>
    <property type="evidence" value="ECO:0007669"/>
    <property type="project" value="UniProtKB-KW"/>
</dbReference>
<evidence type="ECO:0000256" key="4">
    <source>
        <dbReference type="ARBA" id="ARBA00035135"/>
    </source>
</evidence>
<organism evidence="8">
    <name type="scientific">Thermodesulfobium narugense</name>
    <dbReference type="NCBI Taxonomy" id="184064"/>
    <lineage>
        <taxon>Bacteria</taxon>
        <taxon>Pseudomonadati</taxon>
        <taxon>Thermodesulfobiota</taxon>
        <taxon>Thermodesulfobiia</taxon>
        <taxon>Thermodesulfobiales</taxon>
        <taxon>Thermodesulfobiaceae</taxon>
        <taxon>Thermodesulfobium</taxon>
    </lineage>
</organism>
<feature type="region of interest" description="Disordered" evidence="7">
    <location>
        <begin position="40"/>
        <end position="59"/>
    </location>
</feature>
<evidence type="ECO:0000256" key="5">
    <source>
        <dbReference type="HAMAP-Rule" id="MF_00358"/>
    </source>
</evidence>
<evidence type="ECO:0000256" key="7">
    <source>
        <dbReference type="SAM" id="MobiDB-lite"/>
    </source>
</evidence>
<dbReference type="HAMAP" id="MF_00358">
    <property type="entry name" value="Ribosomal_bS21"/>
    <property type="match status" value="1"/>
</dbReference>
<dbReference type="GO" id="GO:0006412">
    <property type="term" value="P:translation"/>
    <property type="evidence" value="ECO:0007669"/>
    <property type="project" value="UniProtKB-UniRule"/>
</dbReference>
<evidence type="ECO:0000256" key="6">
    <source>
        <dbReference type="RuleBase" id="RU000667"/>
    </source>
</evidence>
<comment type="caution">
    <text evidence="8">The sequence shown here is derived from an EMBL/GenBank/DDBJ whole genome shotgun (WGS) entry which is preliminary data.</text>
</comment>
<dbReference type="InterPro" id="IPR001911">
    <property type="entry name" value="Ribosomal_bS21"/>
</dbReference>
<sequence length="59" mass="7031">MPEIRINKDESIDSALKRFNKVVQQEGILSEVRKREFYESPSVKKKKKRAEAAKKRKKR</sequence>
<dbReference type="NCBIfam" id="TIGR00030">
    <property type="entry name" value="S21p"/>
    <property type="match status" value="1"/>
</dbReference>
<comment type="similarity">
    <text evidence="1 5 6">Belongs to the bacterial ribosomal protein bS21 family.</text>
</comment>
<evidence type="ECO:0000313" key="8">
    <source>
        <dbReference type="EMBL" id="HHI65584.1"/>
    </source>
</evidence>
<keyword evidence="2 5" id="KW-0689">Ribosomal protein</keyword>
<feature type="compositionally biased region" description="Basic residues" evidence="7">
    <location>
        <begin position="43"/>
        <end position="59"/>
    </location>
</feature>
<proteinExistence type="inferred from homology"/>
<evidence type="ECO:0000256" key="1">
    <source>
        <dbReference type="ARBA" id="ARBA00006640"/>
    </source>
</evidence>
<reference evidence="8" key="1">
    <citation type="journal article" date="2020" name="mSystems">
        <title>Genome- and Community-Level Interaction Insights into Carbon Utilization and Element Cycling Functions of Hydrothermarchaeota in Hydrothermal Sediment.</title>
        <authorList>
            <person name="Zhou Z."/>
            <person name="Liu Y."/>
            <person name="Xu W."/>
            <person name="Pan J."/>
            <person name="Luo Z.H."/>
            <person name="Li M."/>
        </authorList>
    </citation>
    <scope>NUCLEOTIDE SEQUENCE [LARGE SCALE GENOMIC DNA]</scope>
    <source>
        <strain evidence="8">SpSt-1019</strain>
    </source>
</reference>
<dbReference type="AlphaFoldDB" id="A0A2J6XEQ1"/>
<dbReference type="PANTHER" id="PTHR21109:SF0">
    <property type="entry name" value="SMALL RIBOSOMAL SUBUNIT PROTEIN BS21M"/>
    <property type="match status" value="1"/>
</dbReference>
<protein>
    <recommendedName>
        <fullName evidence="4 5">Small ribosomal subunit protein bS21</fullName>
    </recommendedName>
</protein>